<keyword evidence="1" id="KW-0732">Signal</keyword>
<dbReference type="AlphaFoldDB" id="A0A9X2FI61"/>
<feature type="chain" id="PRO_5040921307" evidence="1">
    <location>
        <begin position="26"/>
        <end position="774"/>
    </location>
</feature>
<proteinExistence type="predicted"/>
<dbReference type="PANTHER" id="PTHR45737:SF6">
    <property type="entry name" value="VON WILLEBRAND FACTOR A DOMAIN-CONTAINING PROTEIN 5A"/>
    <property type="match status" value="1"/>
</dbReference>
<dbReference type="InterPro" id="IPR002035">
    <property type="entry name" value="VWF_A"/>
</dbReference>
<dbReference type="SMART" id="SM00327">
    <property type="entry name" value="VWA"/>
    <property type="match status" value="1"/>
</dbReference>
<sequence length="774" mass="84913">MRSLSIFSIRAFTAVLIASMAGLTAAQGLLVDIDSRHRVPLPRPIIQPRPTPPASYKVESIDVHVNLKDQVAQVGISQTFQNTGSRQMEVCFVFPLPYDSAVDELTLMVDGKEFEGKVLSADEARKLYEDIVRKNQDPALLEWLGSGMVKTSVFPVPAGAKRTVSLHYTQLCRQSDGLTDLLLPLRTARYTSGTLDSLSITVAIESSQPIKNIYSASHAVEIKRNGERRAVVKYESKNEIPSADFRLFYDATAEGLAASVVSYRPDADDAGYFLLLASPDIKAQEENPPAKTVVFVVDRSGSMSGEKMDQAKGAIEFVLNNLREGDTFNIVAYDGDVEAFRPELERFNNTTREQALGFVAGLYAGGSTNIAGALERAFGMLNDSSRPSYVVFLSDGIPTAGETNEAKIVQAAGNTNSVRARLFSFGVGYDVNSRLLDRLVRSNFGQSEYVRPDQDIEASVSRLYRRIGTPVLTDVQLSLDVEGAQIADGPIASRTYPAGAFDLFAGDQAVIVGRYAQSGDAKVKLSGAVSGKEQSFDFPAKLVQHSSDDTNSFIAKLWAARRVGEIIDEIDLNGKNDELLEELVNLATKHGILTQYTSFLADETLAAPTHLADNVRRSATATREALAETEGRYAFRQRAAKSNFKAAPQADGLSLSGLGGRGNAVDEALEMPAEDLVRVQQGLAYGNTLWFDAANSRCEVATNIMQCGRKTFFRQNNRWVDSSITDEEQQHTNKVDRFSREYFDLMARYGSHVNQYLAIDDPVVVRLDGKVYEW</sequence>
<dbReference type="PROSITE" id="PS50234">
    <property type="entry name" value="VWFA"/>
    <property type="match status" value="1"/>
</dbReference>
<evidence type="ECO:0000259" key="2">
    <source>
        <dbReference type="PROSITE" id="PS50234"/>
    </source>
</evidence>
<feature type="domain" description="VIT" evidence="3">
    <location>
        <begin position="42"/>
        <end position="170"/>
    </location>
</feature>
<name>A0A9X2FI61_9BACT</name>
<organism evidence="4 5">
    <name type="scientific">Aeoliella straminimaris</name>
    <dbReference type="NCBI Taxonomy" id="2954799"/>
    <lineage>
        <taxon>Bacteria</taxon>
        <taxon>Pseudomonadati</taxon>
        <taxon>Planctomycetota</taxon>
        <taxon>Planctomycetia</taxon>
        <taxon>Pirellulales</taxon>
        <taxon>Lacipirellulaceae</taxon>
        <taxon>Aeoliella</taxon>
    </lineage>
</organism>
<feature type="signal peptide" evidence="1">
    <location>
        <begin position="1"/>
        <end position="25"/>
    </location>
</feature>
<keyword evidence="5" id="KW-1185">Reference proteome</keyword>
<dbReference type="SMART" id="SM00609">
    <property type="entry name" value="VIT"/>
    <property type="match status" value="1"/>
</dbReference>
<dbReference type="InterPro" id="IPR013694">
    <property type="entry name" value="VIT"/>
</dbReference>
<dbReference type="PROSITE" id="PS51468">
    <property type="entry name" value="VIT"/>
    <property type="match status" value="1"/>
</dbReference>
<dbReference type="Pfam" id="PF08487">
    <property type="entry name" value="VIT"/>
    <property type="match status" value="1"/>
</dbReference>
<protein>
    <submittedName>
        <fullName evidence="4">VWA domain-containing protein</fullName>
    </submittedName>
</protein>
<evidence type="ECO:0000256" key="1">
    <source>
        <dbReference type="SAM" id="SignalP"/>
    </source>
</evidence>
<evidence type="ECO:0000313" key="5">
    <source>
        <dbReference type="Proteomes" id="UP001155241"/>
    </source>
</evidence>
<evidence type="ECO:0000313" key="4">
    <source>
        <dbReference type="EMBL" id="MCO6045631.1"/>
    </source>
</evidence>
<dbReference type="Proteomes" id="UP001155241">
    <property type="component" value="Unassembled WGS sequence"/>
</dbReference>
<dbReference type="SUPFAM" id="SSF53300">
    <property type="entry name" value="vWA-like"/>
    <property type="match status" value="1"/>
</dbReference>
<dbReference type="EMBL" id="JAMXLR010000061">
    <property type="protein sequence ID" value="MCO6045631.1"/>
    <property type="molecule type" value="Genomic_DNA"/>
</dbReference>
<dbReference type="Pfam" id="PF13519">
    <property type="entry name" value="VWA_2"/>
    <property type="match status" value="1"/>
</dbReference>
<reference evidence="4" key="1">
    <citation type="submission" date="2022-06" db="EMBL/GenBank/DDBJ databases">
        <title>Aeoliella straminimaris, a novel planctomycete from sediments.</title>
        <authorList>
            <person name="Vitorino I.R."/>
            <person name="Lage O.M."/>
        </authorList>
    </citation>
    <scope>NUCLEOTIDE SEQUENCE</scope>
    <source>
        <strain evidence="4">ICT_H6.2</strain>
    </source>
</reference>
<dbReference type="InterPro" id="IPR036465">
    <property type="entry name" value="vWFA_dom_sf"/>
</dbReference>
<dbReference type="Gene3D" id="3.40.50.410">
    <property type="entry name" value="von Willebrand factor, type A domain"/>
    <property type="match status" value="1"/>
</dbReference>
<dbReference type="PANTHER" id="PTHR45737">
    <property type="entry name" value="VON WILLEBRAND FACTOR A DOMAIN-CONTAINING PROTEIN 5A"/>
    <property type="match status" value="1"/>
</dbReference>
<gene>
    <name evidence="4" type="ORF">NG895_17170</name>
</gene>
<comment type="caution">
    <text evidence="4">The sequence shown here is derived from an EMBL/GenBank/DDBJ whole genome shotgun (WGS) entry which is preliminary data.</text>
</comment>
<dbReference type="RefSeq" id="WP_252853746.1">
    <property type="nucleotide sequence ID" value="NZ_JAMXLR010000061.1"/>
</dbReference>
<evidence type="ECO:0000259" key="3">
    <source>
        <dbReference type="PROSITE" id="PS51468"/>
    </source>
</evidence>
<feature type="domain" description="VWFA" evidence="2">
    <location>
        <begin position="292"/>
        <end position="467"/>
    </location>
</feature>
<accession>A0A9X2FI61</accession>